<evidence type="ECO:0000313" key="6">
    <source>
        <dbReference type="Proteomes" id="UP000184041"/>
    </source>
</evidence>
<dbReference type="AlphaFoldDB" id="A0A1M4UPA0"/>
<dbReference type="OrthoDB" id="9809261at2"/>
<name>A0A1M4UPA0_9BACT</name>
<accession>A0A1M4UPA0</accession>
<dbReference type="STRING" id="1194090.SAMN05443144_10291"/>
<dbReference type="Gene3D" id="3.40.50.1820">
    <property type="entry name" value="alpha/beta hydrolase"/>
    <property type="match status" value="1"/>
</dbReference>
<dbReference type="EMBL" id="FQUS01000002">
    <property type="protein sequence ID" value="SHE58487.1"/>
    <property type="molecule type" value="Genomic_DNA"/>
</dbReference>
<evidence type="ECO:0000256" key="3">
    <source>
        <dbReference type="ARBA" id="ARBA00022801"/>
    </source>
</evidence>
<dbReference type="SUPFAM" id="SSF53474">
    <property type="entry name" value="alpha/beta-Hydrolases"/>
    <property type="match status" value="1"/>
</dbReference>
<evidence type="ECO:0000259" key="4">
    <source>
        <dbReference type="Pfam" id="PF22244"/>
    </source>
</evidence>
<dbReference type="Proteomes" id="UP000184041">
    <property type="component" value="Unassembled WGS sequence"/>
</dbReference>
<dbReference type="InterPro" id="IPR054579">
    <property type="entry name" value="GCE-like_dom"/>
</dbReference>
<protein>
    <recommendedName>
        <fullName evidence="4">4-O-methyl-glucuronoyl methylesterase-like domain-containing protein</fullName>
    </recommendedName>
</protein>
<proteinExistence type="predicted"/>
<organism evidence="5 6">
    <name type="scientific">Fodinibius roseus</name>
    <dbReference type="NCBI Taxonomy" id="1194090"/>
    <lineage>
        <taxon>Bacteria</taxon>
        <taxon>Pseudomonadati</taxon>
        <taxon>Balneolota</taxon>
        <taxon>Balneolia</taxon>
        <taxon>Balneolales</taxon>
        <taxon>Balneolaceae</taxon>
        <taxon>Fodinibius</taxon>
    </lineage>
</organism>
<evidence type="ECO:0000256" key="2">
    <source>
        <dbReference type="ARBA" id="ARBA00022729"/>
    </source>
</evidence>
<keyword evidence="3" id="KW-0378">Hydrolase</keyword>
<sequence>MLKLLKYCILTLIITFVSLHITNAQQKSWPAVTELPALQQFPDPLEMFDGTPVNTIEQWREERRPEIISLFEYYMYGQAPPSPENFRYTVDNIDREALDGKATRKLITLRFGPDGTPPVSLLLIIPNNREGPVPVFFGLNAAGNHSLMDDPAIPLTKAWIKNSYYENTDDNQAHDKQRGTRSDNWPFEKIVNRGYGVATMYAGEISPDYDGGWMEGVHKGYFKKGQTHPEPDEWAVLAAWAWGLERGVDYLVEDKEVDNSGIIVMGHSRRGKAALLAGALDERIDIVIPHQAGTGGTAPSRSYIGESVKAINRNFPHWFNDNFKKFNNKVERLPFDQHHLFSLVAPRNLLLTNATEDIHADPHGQFDMLVAATPVYELFGAEGIKTDIYPEVNTLVDSPLGYFVRPGNHSVIDKDWEIWLDYCDRYIQ</sequence>
<reference evidence="5 6" key="1">
    <citation type="submission" date="2016-11" db="EMBL/GenBank/DDBJ databases">
        <authorList>
            <person name="Jaros S."/>
            <person name="Januszkiewicz K."/>
            <person name="Wedrychowicz H."/>
        </authorList>
    </citation>
    <scope>NUCLEOTIDE SEQUENCE [LARGE SCALE GENOMIC DNA]</scope>
    <source>
        <strain evidence="5 6">DSM 21986</strain>
    </source>
</reference>
<dbReference type="Pfam" id="PF22244">
    <property type="entry name" value="GCE_fung"/>
    <property type="match status" value="1"/>
</dbReference>
<keyword evidence="2" id="KW-0732">Signal</keyword>
<evidence type="ECO:0000313" key="5">
    <source>
        <dbReference type="EMBL" id="SHE58487.1"/>
    </source>
</evidence>
<gene>
    <name evidence="5" type="ORF">SAMN05443144_10291</name>
</gene>
<keyword evidence="6" id="KW-1185">Reference proteome</keyword>
<evidence type="ECO:0000256" key="1">
    <source>
        <dbReference type="ARBA" id="ARBA00022487"/>
    </source>
</evidence>
<dbReference type="RefSeq" id="WP_073059370.1">
    <property type="nucleotide sequence ID" value="NZ_FQUS01000002.1"/>
</dbReference>
<dbReference type="GO" id="GO:0052689">
    <property type="term" value="F:carboxylic ester hydrolase activity"/>
    <property type="evidence" value="ECO:0007669"/>
    <property type="project" value="UniProtKB-KW"/>
</dbReference>
<dbReference type="InterPro" id="IPR029058">
    <property type="entry name" value="AB_hydrolase_fold"/>
</dbReference>
<keyword evidence="1" id="KW-0719">Serine esterase</keyword>
<feature type="domain" description="4-O-methyl-glucuronoyl methylesterase-like" evidence="4">
    <location>
        <begin position="233"/>
        <end position="380"/>
    </location>
</feature>